<accession>B5VYB9</accession>
<dbReference type="Proteomes" id="UP000004061">
    <property type="component" value="Unassembled WGS sequence"/>
</dbReference>
<proteinExistence type="predicted"/>
<gene>
    <name evidence="1" type="ORF">AmaxDRAFT_1511</name>
</gene>
<reference evidence="1 2" key="1">
    <citation type="journal article" date="2011" name="Appl. Environ. Microbiol.">
        <title>Contribution of a Sodium Ion Gradient to Energy Conservation during Fermentation in the Cyanobacterium Arthrospira (Spirulina) maxima CS-328.</title>
        <authorList>
            <person name="Carrieri D."/>
            <person name="Ananyev G."/>
            <person name="Lenz O."/>
            <person name="Bryant D.A."/>
            <person name="Dismukes G.C."/>
        </authorList>
    </citation>
    <scope>NUCLEOTIDE SEQUENCE [LARGE SCALE GENOMIC DNA]</scope>
    <source>
        <strain evidence="1 2">CS-328</strain>
    </source>
</reference>
<protein>
    <submittedName>
        <fullName evidence="1">Transposase, IS4 family</fullName>
    </submittedName>
</protein>
<keyword evidence="2" id="KW-1185">Reference proteome</keyword>
<name>B5VYB9_LIMMA</name>
<sequence>MLRTLYQKLLRIHLSESQAQTLELLVLMLQSSVQDKKAESLSQKGI</sequence>
<evidence type="ECO:0000313" key="1">
    <source>
        <dbReference type="EMBL" id="EDZ95821.1"/>
    </source>
</evidence>
<evidence type="ECO:0000313" key="2">
    <source>
        <dbReference type="Proteomes" id="UP000004061"/>
    </source>
</evidence>
<organism evidence="1 2">
    <name type="scientific">Limnospira maxima CS-328</name>
    <dbReference type="NCBI Taxonomy" id="513049"/>
    <lineage>
        <taxon>Bacteria</taxon>
        <taxon>Bacillati</taxon>
        <taxon>Cyanobacteriota</taxon>
        <taxon>Cyanophyceae</taxon>
        <taxon>Oscillatoriophycideae</taxon>
        <taxon>Oscillatoriales</taxon>
        <taxon>Sirenicapillariaceae</taxon>
        <taxon>Limnospira</taxon>
    </lineage>
</organism>
<dbReference type="AlphaFoldDB" id="B5VYB9"/>
<dbReference type="RefSeq" id="WP_006668739.1">
    <property type="nucleotide sequence ID" value="NZ_ABYK01000008.1"/>
</dbReference>
<dbReference type="EMBL" id="ABYK01000008">
    <property type="protein sequence ID" value="EDZ95821.1"/>
    <property type="molecule type" value="Genomic_DNA"/>
</dbReference>
<comment type="caution">
    <text evidence="1">The sequence shown here is derived from an EMBL/GenBank/DDBJ whole genome shotgun (WGS) entry which is preliminary data.</text>
</comment>